<dbReference type="Proteomes" id="UP001470230">
    <property type="component" value="Unassembled WGS sequence"/>
</dbReference>
<proteinExistence type="predicted"/>
<feature type="coiled-coil region" evidence="7">
    <location>
        <begin position="1423"/>
        <end position="1450"/>
    </location>
</feature>
<dbReference type="PANTHER" id="PTHR11920">
    <property type="entry name" value="GUANYLYL CYCLASE"/>
    <property type="match status" value="1"/>
</dbReference>
<keyword evidence="5 9" id="KW-0472">Membrane</keyword>
<dbReference type="NCBIfam" id="TIGR00229">
    <property type="entry name" value="sensory_box"/>
    <property type="match status" value="1"/>
</dbReference>
<feature type="transmembrane region" description="Helical" evidence="9">
    <location>
        <begin position="706"/>
        <end position="729"/>
    </location>
</feature>
<reference evidence="12 13" key="1">
    <citation type="submission" date="2024-04" db="EMBL/GenBank/DDBJ databases">
        <title>Tritrichomonas musculus Genome.</title>
        <authorList>
            <person name="Alves-Ferreira E."/>
            <person name="Grigg M."/>
            <person name="Lorenzi H."/>
            <person name="Galac M."/>
        </authorList>
    </citation>
    <scope>NUCLEOTIDE SEQUENCE [LARGE SCALE GENOMIC DNA]</scope>
    <source>
        <strain evidence="12 13">EAF2021</strain>
    </source>
</reference>
<feature type="region of interest" description="Disordered" evidence="8">
    <location>
        <begin position="630"/>
        <end position="658"/>
    </location>
</feature>
<comment type="subcellular location">
    <subcellularLocation>
        <location evidence="1">Membrane</location>
    </subcellularLocation>
</comment>
<dbReference type="InterPro" id="IPR000014">
    <property type="entry name" value="PAS"/>
</dbReference>
<evidence type="ECO:0000256" key="3">
    <source>
        <dbReference type="ARBA" id="ARBA00022741"/>
    </source>
</evidence>
<dbReference type="SUPFAM" id="SSF55785">
    <property type="entry name" value="PYP-like sensor domain (PAS domain)"/>
    <property type="match status" value="1"/>
</dbReference>
<dbReference type="InterPro" id="IPR001054">
    <property type="entry name" value="A/G_cyclase"/>
</dbReference>
<name>A0ABR2GPP9_9EUKA</name>
<keyword evidence="3" id="KW-0547">Nucleotide-binding</keyword>
<feature type="transmembrane region" description="Helical" evidence="9">
    <location>
        <begin position="266"/>
        <end position="284"/>
    </location>
</feature>
<evidence type="ECO:0000259" key="10">
    <source>
        <dbReference type="PROSITE" id="PS50112"/>
    </source>
</evidence>
<feature type="transmembrane region" description="Helical" evidence="9">
    <location>
        <begin position="237"/>
        <end position="260"/>
    </location>
</feature>
<evidence type="ECO:0000256" key="7">
    <source>
        <dbReference type="SAM" id="Coils"/>
    </source>
</evidence>
<dbReference type="Gene3D" id="3.30.450.20">
    <property type="entry name" value="PAS domain"/>
    <property type="match status" value="1"/>
</dbReference>
<dbReference type="Pfam" id="PF13426">
    <property type="entry name" value="PAS_9"/>
    <property type="match status" value="1"/>
</dbReference>
<evidence type="ECO:0000313" key="13">
    <source>
        <dbReference type="Proteomes" id="UP001470230"/>
    </source>
</evidence>
<evidence type="ECO:0000256" key="2">
    <source>
        <dbReference type="ARBA" id="ARBA00022692"/>
    </source>
</evidence>
<dbReference type="CDD" id="cd07302">
    <property type="entry name" value="CHD"/>
    <property type="match status" value="1"/>
</dbReference>
<dbReference type="SMART" id="SM00044">
    <property type="entry name" value="CYCc"/>
    <property type="match status" value="1"/>
</dbReference>
<dbReference type="CDD" id="cd00130">
    <property type="entry name" value="PAS"/>
    <property type="match status" value="1"/>
</dbReference>
<comment type="caution">
    <text evidence="12">The sequence shown here is derived from an EMBL/GenBank/DDBJ whole genome shotgun (WGS) entry which is preliminary data.</text>
</comment>
<evidence type="ECO:0000313" key="12">
    <source>
        <dbReference type="EMBL" id="KAK8835915.1"/>
    </source>
</evidence>
<keyword evidence="13" id="KW-1185">Reference proteome</keyword>
<feature type="transmembrane region" description="Helical" evidence="9">
    <location>
        <begin position="329"/>
        <end position="354"/>
    </location>
</feature>
<evidence type="ECO:0000256" key="5">
    <source>
        <dbReference type="ARBA" id="ARBA00023136"/>
    </source>
</evidence>
<accession>A0ABR2GPP9</accession>
<feature type="domain" description="Guanylate cyclase" evidence="11">
    <location>
        <begin position="1475"/>
        <end position="1608"/>
    </location>
</feature>
<feature type="transmembrane region" description="Helical" evidence="9">
    <location>
        <begin position="119"/>
        <end position="139"/>
    </location>
</feature>
<keyword evidence="6" id="KW-0456">Lyase</keyword>
<dbReference type="SUPFAM" id="SSF55073">
    <property type="entry name" value="Nucleotide cyclase"/>
    <property type="match status" value="1"/>
</dbReference>
<feature type="transmembrane region" description="Helical" evidence="9">
    <location>
        <begin position="932"/>
        <end position="957"/>
    </location>
</feature>
<organism evidence="12 13">
    <name type="scientific">Tritrichomonas musculus</name>
    <dbReference type="NCBI Taxonomy" id="1915356"/>
    <lineage>
        <taxon>Eukaryota</taxon>
        <taxon>Metamonada</taxon>
        <taxon>Parabasalia</taxon>
        <taxon>Tritrichomonadida</taxon>
        <taxon>Tritrichomonadidae</taxon>
        <taxon>Tritrichomonas</taxon>
    </lineage>
</organism>
<evidence type="ECO:0000259" key="11">
    <source>
        <dbReference type="PROSITE" id="PS50125"/>
    </source>
</evidence>
<dbReference type="InterPro" id="IPR029787">
    <property type="entry name" value="Nucleotide_cyclase"/>
</dbReference>
<feature type="transmembrane region" description="Helical" evidence="9">
    <location>
        <begin position="291"/>
        <end position="313"/>
    </location>
</feature>
<dbReference type="EMBL" id="JAPFFF010000072">
    <property type="protein sequence ID" value="KAK8835915.1"/>
    <property type="molecule type" value="Genomic_DNA"/>
</dbReference>
<keyword evidence="2 9" id="KW-0812">Transmembrane</keyword>
<dbReference type="InterPro" id="IPR050401">
    <property type="entry name" value="Cyclic_nucleotide_synthase"/>
</dbReference>
<feature type="transmembrane region" description="Helical" evidence="9">
    <location>
        <begin position="160"/>
        <end position="181"/>
    </location>
</feature>
<sequence length="1672" mass="189558">MINPVESSVISKSQSDVNIDKGKMQLVLGTTTKLDSIFQILDQICLKTRIPQFFYILMAIYLYYQVIFCSLYPFNKYWIHVHNDTSQFPSNTKIVEVLNNMEKFALFAEIENGKTETNLFSSIIVLLAFLVISVLIIIIEFFGASHYHKTMKLVFHIFRFMLDIISPIMVIPASAVIGLSIRNLILNGNKLNWVYLFVGLILLVIYLLYSYISLMLLNQSTCLIVTPFSSFNIKLSLFFVSVCSLFLLFQCIFSLFHYWAMVIVQLSHLVVSIISFYPMCYLQFHSKYANIFFNGITLSTWVNDVIFAILYFIPPVSAKSGNVDSNKLHFYYMCGLVTPAISLIGSLLVAYIYVKIRMATILKELKRLSDMDTDPVNVQSTMTNVDIQESDSMMMLANHKLFKNENLTLMSIHLSFTNCLPLFYKLTAIKYAVNRFPTIQVLLVIVQYLSFFPGSSRKLNNYLKFISQNRDLKYHQRFLLFQIFRIKTMRQSSVSPEANRRFAELKTQSNQLFEDIVSFWDLKEINVPYLEMISKENRKIESIWEDSIRDFPNLQKFSDEYCSYLLECKMNVPKAIVMKHRSSLIEMGRNFTVDYPFICLAKSFPSYLKKGIVDSQGSFRPIVSENANNNSASHTFSNTHSSNSSGSKGNSTGDGSSSFSASSKLSDFDLDPEFEETIGKQLFKEAPLRIELHRSLEHKKSYASRLMLFNSFIVTIIGIGLLIGLFLYLNSYIQNRTFSLVYLNVVSNIRYYIDLSILGTTLKFSYDSNRFKTIDFFNSLDAKDNELGSNTKDVFFIDDQLSFSMIHLNSMISRELFNVFIAGLAELSSMGGNAYALTADMMLNIVPFYTCYEGVPSGKFNMSLKALQPYLYLMLDRTAGKKVEDGNWFNSDEICEIIANQQAVETSTMNIFMSLLGYELVLSERENRIIDMFSIVFTIIPAIVYLVPVSIYMKLFLNDIKKLIKILFDVNPKYKEEAKKPIRKDTTYEQSQTSSDKKPKSNRFIIPLVLMIIFCIVNSLLIYFMLSETDVLNENIKRLGRWHLCSAIRLASAVESLNYMLIAVILNDTASFNISNSTRVLITRPKMIAYCRYSLDLLEKSNEDLLQGTVQSPPCKGFDNIIDQINYQPVCDVVNNNTNMHDSYRCVSTSQGVSILVSLITSIIDDIETHNDGIDEKIAHTIHLLNRHLLDSLIYSTSRFNDAHLERSTELQQKALIILCVGIVLNIFIFMILLFFYNNSNNTYSIGMMLTQRLPPAVFLTNKKLLNFILNKKEKKGENEMSTSQSVIYMSLDAIICTNGSGVVEIINPAVTNILGYTPDQMLGQNISVIFASLNRNSNETQENEENKENTFDDAERITNQLELMKNGQSALVFEDHFTCLTDNNLEMPCGVTILGMTSSGHINDNSNGVINSVGNVESFVFIICDETQLMEQQREAEKAKAQSENLLFQILPRNIVTRLNSGEKDISFTVPSASVIFTDVVRFSEYASSLSPQQIMGSLSTLFAAFDTCAKNYELLTKIKLIGDIYMAATGLFADDKVTPKDHAEQILKFGLECLNELDTVNIKLNANLQLRIGINSGGPILAGVLGTDKPVFDIIGDPINVAARLQTTDIPGKIQIPKSTYDLICDLDFSIEERGEVFLKGKGKTIAYLVSPSMPNSIIPLESASSQQLL</sequence>
<feature type="domain" description="PAS" evidence="10">
    <location>
        <begin position="1293"/>
        <end position="1326"/>
    </location>
</feature>
<protein>
    <recommendedName>
        <fullName evidence="14">Adenylate and Guanylate cyclase catalytic domain containing protein</fullName>
    </recommendedName>
</protein>
<evidence type="ECO:0000256" key="8">
    <source>
        <dbReference type="SAM" id="MobiDB-lite"/>
    </source>
</evidence>
<feature type="transmembrane region" description="Helical" evidence="9">
    <location>
        <begin position="53"/>
        <end position="74"/>
    </location>
</feature>
<evidence type="ECO:0000256" key="6">
    <source>
        <dbReference type="ARBA" id="ARBA00023239"/>
    </source>
</evidence>
<feature type="transmembrane region" description="Helical" evidence="9">
    <location>
        <begin position="1004"/>
        <end position="1026"/>
    </location>
</feature>
<evidence type="ECO:0000256" key="4">
    <source>
        <dbReference type="ARBA" id="ARBA00022989"/>
    </source>
</evidence>
<keyword evidence="7" id="KW-0175">Coiled coil</keyword>
<evidence type="ECO:0000256" key="1">
    <source>
        <dbReference type="ARBA" id="ARBA00004370"/>
    </source>
</evidence>
<evidence type="ECO:0000256" key="9">
    <source>
        <dbReference type="SAM" id="Phobius"/>
    </source>
</evidence>
<feature type="transmembrane region" description="Helical" evidence="9">
    <location>
        <begin position="436"/>
        <end position="454"/>
    </location>
</feature>
<feature type="transmembrane region" description="Helical" evidence="9">
    <location>
        <begin position="193"/>
        <end position="217"/>
    </location>
</feature>
<dbReference type="PROSITE" id="PS50125">
    <property type="entry name" value="GUANYLATE_CYCLASE_2"/>
    <property type="match status" value="1"/>
</dbReference>
<gene>
    <name evidence="12" type="ORF">M9Y10_040294</name>
</gene>
<feature type="transmembrane region" description="Helical" evidence="9">
    <location>
        <begin position="1215"/>
        <end position="1237"/>
    </location>
</feature>
<dbReference type="Gene3D" id="3.30.70.1230">
    <property type="entry name" value="Nucleotide cyclase"/>
    <property type="match status" value="1"/>
</dbReference>
<dbReference type="PANTHER" id="PTHR11920:SF335">
    <property type="entry name" value="GUANYLATE CYCLASE"/>
    <property type="match status" value="1"/>
</dbReference>
<dbReference type="PROSITE" id="PS50112">
    <property type="entry name" value="PAS"/>
    <property type="match status" value="1"/>
</dbReference>
<keyword evidence="4 9" id="KW-1133">Transmembrane helix</keyword>
<evidence type="ECO:0008006" key="14">
    <source>
        <dbReference type="Google" id="ProtNLM"/>
    </source>
</evidence>
<dbReference type="Pfam" id="PF00211">
    <property type="entry name" value="Guanylate_cyc"/>
    <property type="match status" value="1"/>
</dbReference>
<dbReference type="InterPro" id="IPR035965">
    <property type="entry name" value="PAS-like_dom_sf"/>
</dbReference>